<dbReference type="AlphaFoldDB" id="A0AAD4CRL0"/>
<feature type="transmembrane region" description="Helical" evidence="5">
    <location>
        <begin position="168"/>
        <end position="192"/>
    </location>
</feature>
<protein>
    <recommendedName>
        <fullName evidence="9">RTA1 domain protein</fullName>
    </recommendedName>
</protein>
<dbReference type="PANTHER" id="PTHR31465:SF15">
    <property type="entry name" value="LIPID TRANSPORTER ATNI-RELATED"/>
    <property type="match status" value="1"/>
</dbReference>
<evidence type="ECO:0000313" key="8">
    <source>
        <dbReference type="Proteomes" id="UP001194746"/>
    </source>
</evidence>
<keyword evidence="8" id="KW-1185">Reference proteome</keyword>
<comment type="subcellular location">
    <subcellularLocation>
        <location evidence="1">Membrane</location>
        <topology evidence="1">Multi-pass membrane protein</topology>
    </subcellularLocation>
</comment>
<keyword evidence="3 5" id="KW-1133">Transmembrane helix</keyword>
<keyword evidence="2 5" id="KW-0812">Transmembrane</keyword>
<feature type="transmembrane region" description="Helical" evidence="5">
    <location>
        <begin position="286"/>
        <end position="307"/>
    </location>
</feature>
<feature type="transmembrane region" description="Helical" evidence="5">
    <location>
        <begin position="242"/>
        <end position="265"/>
    </location>
</feature>
<comment type="caution">
    <text evidence="7">The sequence shown here is derived from an EMBL/GenBank/DDBJ whole genome shotgun (WGS) entry which is preliminary data.</text>
</comment>
<proteinExistence type="predicted"/>
<feature type="transmembrane region" description="Helical" evidence="5">
    <location>
        <begin position="131"/>
        <end position="148"/>
    </location>
</feature>
<evidence type="ECO:0000313" key="7">
    <source>
        <dbReference type="EMBL" id="KAF9890447.1"/>
    </source>
</evidence>
<gene>
    <name evidence="7" type="ORF">FE257_005852</name>
</gene>
<feature type="signal peptide" evidence="6">
    <location>
        <begin position="1"/>
        <end position="20"/>
    </location>
</feature>
<dbReference type="InterPro" id="IPR007568">
    <property type="entry name" value="RTA1"/>
</dbReference>
<dbReference type="Pfam" id="PF04479">
    <property type="entry name" value="RTA1"/>
    <property type="match status" value="1"/>
</dbReference>
<evidence type="ECO:0000256" key="4">
    <source>
        <dbReference type="ARBA" id="ARBA00023136"/>
    </source>
</evidence>
<evidence type="ECO:0000256" key="3">
    <source>
        <dbReference type="ARBA" id="ARBA00022989"/>
    </source>
</evidence>
<feature type="transmembrane region" description="Helical" evidence="5">
    <location>
        <begin position="99"/>
        <end position="119"/>
    </location>
</feature>
<evidence type="ECO:0000256" key="2">
    <source>
        <dbReference type="ARBA" id="ARBA00022692"/>
    </source>
</evidence>
<reference evidence="7" key="2">
    <citation type="submission" date="2020-02" db="EMBL/GenBank/DDBJ databases">
        <authorList>
            <person name="Gilchrist C.L.M."/>
            <person name="Chooi Y.-H."/>
        </authorList>
    </citation>
    <scope>NUCLEOTIDE SEQUENCE</scope>
    <source>
        <strain evidence="7">MST-FP2251</strain>
    </source>
</reference>
<keyword evidence="6" id="KW-0732">Signal</keyword>
<organism evidence="7 8">
    <name type="scientific">Aspergillus nanangensis</name>
    <dbReference type="NCBI Taxonomy" id="2582783"/>
    <lineage>
        <taxon>Eukaryota</taxon>
        <taxon>Fungi</taxon>
        <taxon>Dikarya</taxon>
        <taxon>Ascomycota</taxon>
        <taxon>Pezizomycotina</taxon>
        <taxon>Eurotiomycetes</taxon>
        <taxon>Eurotiomycetidae</taxon>
        <taxon>Eurotiales</taxon>
        <taxon>Aspergillaceae</taxon>
        <taxon>Aspergillus</taxon>
        <taxon>Aspergillus subgen. Circumdati</taxon>
    </lineage>
</organism>
<feature type="chain" id="PRO_5042294312" description="RTA1 domain protein" evidence="6">
    <location>
        <begin position="21"/>
        <end position="411"/>
    </location>
</feature>
<dbReference type="PANTHER" id="PTHR31465">
    <property type="entry name" value="PROTEIN RTA1-RELATED"/>
    <property type="match status" value="1"/>
</dbReference>
<name>A0AAD4CRL0_ASPNN</name>
<evidence type="ECO:0000256" key="1">
    <source>
        <dbReference type="ARBA" id="ARBA00004141"/>
    </source>
</evidence>
<reference evidence="7" key="1">
    <citation type="journal article" date="2019" name="Beilstein J. Org. Chem.">
        <title>Nanangenines: drimane sesquiterpenoids as the dominant metabolite cohort of a novel Australian fungus, Aspergillus nanangensis.</title>
        <authorList>
            <person name="Lacey H.J."/>
            <person name="Gilchrist C.L.M."/>
            <person name="Crombie A."/>
            <person name="Kalaitzis J.A."/>
            <person name="Vuong D."/>
            <person name="Rutledge P.J."/>
            <person name="Turner P."/>
            <person name="Pitt J.I."/>
            <person name="Lacey E."/>
            <person name="Chooi Y.H."/>
            <person name="Piggott A.M."/>
        </authorList>
    </citation>
    <scope>NUCLEOTIDE SEQUENCE</scope>
    <source>
        <strain evidence="7">MST-FP2251</strain>
    </source>
</reference>
<evidence type="ECO:0000256" key="6">
    <source>
        <dbReference type="SAM" id="SignalP"/>
    </source>
</evidence>
<evidence type="ECO:0000256" key="5">
    <source>
        <dbReference type="SAM" id="Phobius"/>
    </source>
</evidence>
<dbReference type="EMBL" id="VCAU01000026">
    <property type="protein sequence ID" value="KAF9890447.1"/>
    <property type="molecule type" value="Genomic_DNA"/>
</dbReference>
<sequence length="411" mass="46400">MRLHHIVSLFLPILATAVDATPAPTATQGIEQRILPRETTTNPYDPHITFSLDLPTISIPTVSIPSLTLNLPTNTCTPTIAPDENGWVPPTECNALYQYYPSLKTAIAFSVLFGIVMIAHFIQATFYETGFVWVILMGAIWECVGFVTRAASTRDQQNTTLATITQMFILLSPLWVNAFDYMVLARLIWFFIPDHRIGIFKPSILALIFVTLDFGSFIIQLIGGGMAGVGQPPDQIQKGLHIYMAGIGLQEFFICLFLVIAVQFHRQMLQLDRKQRLVGVKVKWRWLLYALYASLFFITVRIVFRLIEFSSGTNAATNSMLHREWFIYAFDAVPMLLAILVWNIVHPGTVLQGPDAKMPPSALRKVLFSCCRNRKNKRQKIPVEDPAVGDEMMLLQERQRPSSAYRPSSYN</sequence>
<feature type="transmembrane region" description="Helical" evidence="5">
    <location>
        <begin position="204"/>
        <end position="222"/>
    </location>
</feature>
<dbReference type="Proteomes" id="UP001194746">
    <property type="component" value="Unassembled WGS sequence"/>
</dbReference>
<keyword evidence="4 5" id="KW-0472">Membrane</keyword>
<dbReference type="GO" id="GO:0016020">
    <property type="term" value="C:membrane"/>
    <property type="evidence" value="ECO:0007669"/>
    <property type="project" value="UniProtKB-SubCell"/>
</dbReference>
<evidence type="ECO:0008006" key="9">
    <source>
        <dbReference type="Google" id="ProtNLM"/>
    </source>
</evidence>
<accession>A0AAD4CRL0</accession>
<feature type="transmembrane region" description="Helical" evidence="5">
    <location>
        <begin position="327"/>
        <end position="345"/>
    </location>
</feature>